<keyword evidence="5" id="KW-0539">Nucleus</keyword>
<evidence type="ECO:0000256" key="3">
    <source>
        <dbReference type="ARBA" id="ARBA00023125"/>
    </source>
</evidence>
<feature type="compositionally biased region" description="Polar residues" evidence="6">
    <location>
        <begin position="81"/>
        <end position="96"/>
    </location>
</feature>
<evidence type="ECO:0000256" key="2">
    <source>
        <dbReference type="ARBA" id="ARBA00023015"/>
    </source>
</evidence>
<gene>
    <name evidence="8" type="ORF">HAX54_003560</name>
</gene>
<dbReference type="PANTHER" id="PTHR31190">
    <property type="entry name" value="DNA-BINDING DOMAIN"/>
    <property type="match status" value="1"/>
</dbReference>
<dbReference type="SUPFAM" id="SSF54171">
    <property type="entry name" value="DNA-binding domain"/>
    <property type="match status" value="1"/>
</dbReference>
<dbReference type="Pfam" id="PF00847">
    <property type="entry name" value="AP2"/>
    <property type="match status" value="1"/>
</dbReference>
<evidence type="ECO:0000256" key="6">
    <source>
        <dbReference type="SAM" id="MobiDB-lite"/>
    </source>
</evidence>
<comment type="subcellular location">
    <subcellularLocation>
        <location evidence="1">Nucleus</location>
    </subcellularLocation>
</comment>
<dbReference type="PROSITE" id="PS51032">
    <property type="entry name" value="AP2_ERF"/>
    <property type="match status" value="1"/>
</dbReference>
<dbReference type="PANTHER" id="PTHR31190:SF271">
    <property type="entry name" value="ETHYLENE-RESPONSIVE TRANSCRIPTION FACTOR ERF113-LIKE"/>
    <property type="match status" value="1"/>
</dbReference>
<organism evidence="8 9">
    <name type="scientific">Datura stramonium</name>
    <name type="common">Jimsonweed</name>
    <name type="synonym">Common thornapple</name>
    <dbReference type="NCBI Taxonomy" id="4076"/>
    <lineage>
        <taxon>Eukaryota</taxon>
        <taxon>Viridiplantae</taxon>
        <taxon>Streptophyta</taxon>
        <taxon>Embryophyta</taxon>
        <taxon>Tracheophyta</taxon>
        <taxon>Spermatophyta</taxon>
        <taxon>Magnoliopsida</taxon>
        <taxon>eudicotyledons</taxon>
        <taxon>Gunneridae</taxon>
        <taxon>Pentapetalae</taxon>
        <taxon>asterids</taxon>
        <taxon>lamiids</taxon>
        <taxon>Solanales</taxon>
        <taxon>Solanaceae</taxon>
        <taxon>Solanoideae</taxon>
        <taxon>Datureae</taxon>
        <taxon>Datura</taxon>
    </lineage>
</organism>
<feature type="compositionally biased region" description="Low complexity" evidence="6">
    <location>
        <begin position="51"/>
        <end position="66"/>
    </location>
</feature>
<evidence type="ECO:0000256" key="4">
    <source>
        <dbReference type="ARBA" id="ARBA00023163"/>
    </source>
</evidence>
<comment type="caution">
    <text evidence="8">The sequence shown here is derived from an EMBL/GenBank/DDBJ whole genome shotgun (WGS) entry which is preliminary data.</text>
</comment>
<dbReference type="EMBL" id="JACEIK010001161">
    <property type="protein sequence ID" value="MCD7466649.1"/>
    <property type="molecule type" value="Genomic_DNA"/>
</dbReference>
<name>A0ABS8T5I6_DATST</name>
<evidence type="ECO:0000259" key="7">
    <source>
        <dbReference type="PROSITE" id="PS51032"/>
    </source>
</evidence>
<reference evidence="8 9" key="1">
    <citation type="journal article" date="2021" name="BMC Genomics">
        <title>Datura genome reveals duplications of psychoactive alkaloid biosynthetic genes and high mutation rate following tissue culture.</title>
        <authorList>
            <person name="Rajewski A."/>
            <person name="Carter-House D."/>
            <person name="Stajich J."/>
            <person name="Litt A."/>
        </authorList>
    </citation>
    <scope>NUCLEOTIDE SEQUENCE [LARGE SCALE GENOMIC DNA]</scope>
    <source>
        <strain evidence="8">AR-01</strain>
    </source>
</reference>
<dbReference type="PRINTS" id="PR00367">
    <property type="entry name" value="ETHRSPELEMNT"/>
</dbReference>
<protein>
    <recommendedName>
        <fullName evidence="7">AP2/ERF domain-containing protein</fullName>
    </recommendedName>
</protein>
<dbReference type="InterPro" id="IPR001471">
    <property type="entry name" value="AP2/ERF_dom"/>
</dbReference>
<feature type="region of interest" description="Disordered" evidence="6">
    <location>
        <begin position="281"/>
        <end position="300"/>
    </location>
</feature>
<dbReference type="InterPro" id="IPR016177">
    <property type="entry name" value="DNA-bd_dom_sf"/>
</dbReference>
<feature type="domain" description="AP2/ERF" evidence="7">
    <location>
        <begin position="101"/>
        <end position="158"/>
    </location>
</feature>
<keyword evidence="9" id="KW-1185">Reference proteome</keyword>
<keyword evidence="3" id="KW-0238">DNA-binding</keyword>
<sequence length="300" mass="33888">MIELEMANDEWKEKEDNNNMYSTARSEQDMSTMVAVLSQVIANKTDITTNSSSSSSSSSSASSAHHTRLLTLNHHSTSTTAPMQNQLPHLNQQQGNQRRRHYRGVRQRPGGKWAAEIRDPKKAVRVWLGTFHTAEDAAIAYDEAALKFKGNKAKLNFPERVECKSDKFGKYLTTQHQHQFPAAANCSNINFSHQPFSQLQYDVHHHHYADLNFGVSPSIYPPSGFSPKILNYVEPSSFVSESPSMTPLVEQASHDVQQQEPIRYNHQQEDENMLRFSSNFGTCSNSVPTESSLEEFEDPN</sequence>
<feature type="compositionally biased region" description="Polar residues" evidence="6">
    <location>
        <begin position="281"/>
        <end position="291"/>
    </location>
</feature>
<feature type="compositionally biased region" description="Basic residues" evidence="6">
    <location>
        <begin position="97"/>
        <end position="106"/>
    </location>
</feature>
<dbReference type="CDD" id="cd00018">
    <property type="entry name" value="AP2"/>
    <property type="match status" value="1"/>
</dbReference>
<dbReference type="Gene3D" id="3.30.730.10">
    <property type="entry name" value="AP2/ERF domain"/>
    <property type="match status" value="1"/>
</dbReference>
<accession>A0ABS8T5I6</accession>
<feature type="region of interest" description="Disordered" evidence="6">
    <location>
        <begin position="47"/>
        <end position="66"/>
    </location>
</feature>
<evidence type="ECO:0000256" key="1">
    <source>
        <dbReference type="ARBA" id="ARBA00004123"/>
    </source>
</evidence>
<dbReference type="Proteomes" id="UP000823775">
    <property type="component" value="Unassembled WGS sequence"/>
</dbReference>
<feature type="region of interest" description="Disordered" evidence="6">
    <location>
        <begin position="78"/>
        <end position="113"/>
    </location>
</feature>
<dbReference type="InterPro" id="IPR044808">
    <property type="entry name" value="ERF_plant"/>
</dbReference>
<dbReference type="SMART" id="SM00380">
    <property type="entry name" value="AP2"/>
    <property type="match status" value="1"/>
</dbReference>
<evidence type="ECO:0000313" key="9">
    <source>
        <dbReference type="Proteomes" id="UP000823775"/>
    </source>
</evidence>
<keyword evidence="2" id="KW-0805">Transcription regulation</keyword>
<dbReference type="InterPro" id="IPR036955">
    <property type="entry name" value="AP2/ERF_dom_sf"/>
</dbReference>
<evidence type="ECO:0000313" key="8">
    <source>
        <dbReference type="EMBL" id="MCD7466649.1"/>
    </source>
</evidence>
<evidence type="ECO:0000256" key="5">
    <source>
        <dbReference type="ARBA" id="ARBA00023242"/>
    </source>
</evidence>
<proteinExistence type="predicted"/>
<keyword evidence="4" id="KW-0804">Transcription</keyword>